<comment type="subcellular location">
    <subcellularLocation>
        <location evidence="1">Membrane</location>
        <topology evidence="1">Multi-pass membrane protein</topology>
    </subcellularLocation>
</comment>
<feature type="transmembrane region" description="Helical" evidence="5">
    <location>
        <begin position="26"/>
        <end position="46"/>
    </location>
</feature>
<accession>A0A4R7G8U5</accession>
<organism evidence="6 7">
    <name type="scientific">Nesterenkonia aurantiaca</name>
    <dbReference type="NCBI Taxonomy" id="1436010"/>
    <lineage>
        <taxon>Bacteria</taxon>
        <taxon>Bacillati</taxon>
        <taxon>Actinomycetota</taxon>
        <taxon>Actinomycetes</taxon>
        <taxon>Micrococcales</taxon>
        <taxon>Micrococcaceae</taxon>
        <taxon>Nesterenkonia</taxon>
    </lineage>
</organism>
<keyword evidence="7" id="KW-1185">Reference proteome</keyword>
<name>A0A4R7G8U5_9MICC</name>
<evidence type="ECO:0000256" key="4">
    <source>
        <dbReference type="ARBA" id="ARBA00023136"/>
    </source>
</evidence>
<evidence type="ECO:0000313" key="6">
    <source>
        <dbReference type="EMBL" id="TDS87799.1"/>
    </source>
</evidence>
<dbReference type="Gene3D" id="1.10.287.3510">
    <property type="match status" value="1"/>
</dbReference>
<dbReference type="AlphaFoldDB" id="A0A4R7G8U5"/>
<reference evidence="6 7" key="1">
    <citation type="submission" date="2019-03" db="EMBL/GenBank/DDBJ databases">
        <title>Genomic Encyclopedia of Type Strains, Phase III (KMG-III): the genomes of soil and plant-associated and newly described type strains.</title>
        <authorList>
            <person name="Whitman W."/>
        </authorList>
    </citation>
    <scope>NUCLEOTIDE SEQUENCE [LARGE SCALE GENOMIC DNA]</scope>
    <source>
        <strain evidence="6 7">DSM 27373</strain>
    </source>
</reference>
<evidence type="ECO:0000256" key="3">
    <source>
        <dbReference type="ARBA" id="ARBA00022989"/>
    </source>
</evidence>
<sequence length="142" mass="14461">MMLASSTGALGALVEAGLLGVELTQVQWYLLLGTAVAVIGMVRMLLTRDLVARLIALNVTGIGSLMIILALAARSAESADPAGSGPGIDPVLSALVITGLVITVAFTGLGAVLIRRIEGFPVTGRRDDPESGGPAQDPEAEQ</sequence>
<dbReference type="InterPro" id="IPR039428">
    <property type="entry name" value="NUOK/Mnh_C1-like"/>
</dbReference>
<dbReference type="GO" id="GO:0016020">
    <property type="term" value="C:membrane"/>
    <property type="evidence" value="ECO:0007669"/>
    <property type="project" value="UniProtKB-SubCell"/>
</dbReference>
<evidence type="ECO:0000256" key="1">
    <source>
        <dbReference type="ARBA" id="ARBA00004141"/>
    </source>
</evidence>
<feature type="transmembrane region" description="Helical" evidence="5">
    <location>
        <begin position="92"/>
        <end position="114"/>
    </location>
</feature>
<evidence type="ECO:0000256" key="2">
    <source>
        <dbReference type="ARBA" id="ARBA00022692"/>
    </source>
</evidence>
<keyword evidence="3 5" id="KW-1133">Transmembrane helix</keyword>
<evidence type="ECO:0000313" key="7">
    <source>
        <dbReference type="Proteomes" id="UP000294506"/>
    </source>
</evidence>
<gene>
    <name evidence="6" type="ORF">EV640_101595</name>
</gene>
<dbReference type="RefSeq" id="WP_243832200.1">
    <property type="nucleotide sequence ID" value="NZ_SOAN01000001.1"/>
</dbReference>
<evidence type="ECO:0000256" key="5">
    <source>
        <dbReference type="SAM" id="Phobius"/>
    </source>
</evidence>
<feature type="transmembrane region" description="Helical" evidence="5">
    <location>
        <begin position="53"/>
        <end position="72"/>
    </location>
</feature>
<dbReference type="Pfam" id="PF00420">
    <property type="entry name" value="Oxidored_q2"/>
    <property type="match status" value="1"/>
</dbReference>
<comment type="caution">
    <text evidence="6">The sequence shown here is derived from an EMBL/GenBank/DDBJ whole genome shotgun (WGS) entry which is preliminary data.</text>
</comment>
<protein>
    <submittedName>
        <fullName evidence="6">Multicomponent Na+:H+ antiporter subunit C</fullName>
    </submittedName>
</protein>
<dbReference type="Proteomes" id="UP000294506">
    <property type="component" value="Unassembled WGS sequence"/>
</dbReference>
<dbReference type="EMBL" id="SOAN01000001">
    <property type="protein sequence ID" value="TDS87799.1"/>
    <property type="molecule type" value="Genomic_DNA"/>
</dbReference>
<keyword evidence="2 5" id="KW-0812">Transmembrane</keyword>
<keyword evidence="4 5" id="KW-0472">Membrane</keyword>
<proteinExistence type="predicted"/>